<comment type="caution">
    <text evidence="2">The sequence shown here is derived from an EMBL/GenBank/DDBJ whole genome shotgun (WGS) entry which is preliminary data.</text>
</comment>
<gene>
    <name evidence="2" type="ORF">FG486_02795</name>
</gene>
<accession>A0A7V8U7B3</accession>
<dbReference type="EMBL" id="VDES01000001">
    <property type="protein sequence ID" value="MBA1373252.1"/>
    <property type="molecule type" value="Genomic_DNA"/>
</dbReference>
<dbReference type="Pfam" id="PF19889">
    <property type="entry name" value="DUF6362"/>
    <property type="match status" value="1"/>
</dbReference>
<dbReference type="RefSeq" id="WP_181266359.1">
    <property type="nucleotide sequence ID" value="NZ_BAAAGB010000002.1"/>
</dbReference>
<dbReference type="Proteomes" id="UP000589292">
    <property type="component" value="Unassembled WGS sequence"/>
</dbReference>
<dbReference type="AlphaFoldDB" id="A0A7V8U7B3"/>
<dbReference type="InterPro" id="IPR045942">
    <property type="entry name" value="DUF6362"/>
</dbReference>
<feature type="domain" description="DUF6362" evidence="1">
    <location>
        <begin position="20"/>
        <end position="116"/>
    </location>
</feature>
<protein>
    <recommendedName>
        <fullName evidence="1">DUF6362 domain-containing protein</fullName>
    </recommendedName>
</protein>
<proteinExistence type="predicted"/>
<evidence type="ECO:0000313" key="2">
    <source>
        <dbReference type="EMBL" id="MBA1373252.1"/>
    </source>
</evidence>
<organism evidence="2 3">
    <name type="scientific">Sphingomonas ursincola</name>
    <dbReference type="NCBI Taxonomy" id="56361"/>
    <lineage>
        <taxon>Bacteria</taxon>
        <taxon>Pseudomonadati</taxon>
        <taxon>Pseudomonadota</taxon>
        <taxon>Alphaproteobacteria</taxon>
        <taxon>Sphingomonadales</taxon>
        <taxon>Sphingomonadaceae</taxon>
        <taxon>Sphingomonas</taxon>
    </lineage>
</organism>
<evidence type="ECO:0000313" key="3">
    <source>
        <dbReference type="Proteomes" id="UP000589292"/>
    </source>
</evidence>
<reference evidence="2 3" key="1">
    <citation type="journal article" date="1994" name="Int. J. Syst. Bacteriol.">
        <title>Phylogenetic positions of novel aerobic, bacteriochlorophyll a-containing bacteria and description of Roseococcus thiosulfatophilus gen. nov., sp. nov., Erythromicrobium ramosum gen. nov., sp. nov., and Erythrobacter litoralis sp. nov.</title>
        <authorList>
            <person name="Yurkov V."/>
            <person name="Stackebrandt E."/>
            <person name="Holmes A."/>
            <person name="Fuerst J.A."/>
            <person name="Hugenholtz P."/>
            <person name="Golecki J."/>
            <person name="Gad'on N."/>
            <person name="Gorlenko V.M."/>
            <person name="Kompantseva E.I."/>
            <person name="Drews G."/>
        </authorList>
    </citation>
    <scope>NUCLEOTIDE SEQUENCE [LARGE SCALE GENOMIC DNA]</scope>
    <source>
        <strain evidence="2 3">KR-99</strain>
    </source>
</reference>
<name>A0A7V8U7B3_9SPHN</name>
<sequence length="142" mass="16662">MKWTPSLVEERLAEAASVLKRLPEPRRQGYFNVWPEIIHSFADKVGQEPRPMRVVPSPAAISRMEETLSWTVGLDPIDGKIVWLRAYGERWKTICWKVGLQRSAAHEHWLYALCVIAWRLNRRKVPRLRSRRYVIEMVKGAE</sequence>
<evidence type="ECO:0000259" key="1">
    <source>
        <dbReference type="Pfam" id="PF19889"/>
    </source>
</evidence>
<keyword evidence="3" id="KW-1185">Reference proteome</keyword>